<organism evidence="2 3">
    <name type="scientific">Rossellomorea vietnamensis</name>
    <dbReference type="NCBI Taxonomy" id="218284"/>
    <lineage>
        <taxon>Bacteria</taxon>
        <taxon>Bacillati</taxon>
        <taxon>Bacillota</taxon>
        <taxon>Bacilli</taxon>
        <taxon>Bacillales</taxon>
        <taxon>Bacillaceae</taxon>
        <taxon>Rossellomorea</taxon>
    </lineage>
</organism>
<accession>A0A5D4K9X4</accession>
<evidence type="ECO:0000313" key="3">
    <source>
        <dbReference type="Proteomes" id="UP000323317"/>
    </source>
</evidence>
<comment type="caution">
    <text evidence="2">The sequence shown here is derived from an EMBL/GenBank/DDBJ whole genome shotgun (WGS) entry which is preliminary data.</text>
</comment>
<evidence type="ECO:0000256" key="1">
    <source>
        <dbReference type="SAM" id="Phobius"/>
    </source>
</evidence>
<evidence type="ECO:0000313" key="2">
    <source>
        <dbReference type="EMBL" id="TYR73669.1"/>
    </source>
</evidence>
<keyword evidence="1" id="KW-1133">Transmembrane helix</keyword>
<dbReference type="AlphaFoldDB" id="A0A5D4K9X4"/>
<reference evidence="2 3" key="1">
    <citation type="submission" date="2019-08" db="EMBL/GenBank/DDBJ databases">
        <title>Bacillus genomes from the desert of Cuatro Cienegas, Coahuila.</title>
        <authorList>
            <person name="Olmedo-Alvarez G."/>
        </authorList>
    </citation>
    <scope>NUCLEOTIDE SEQUENCE [LARGE SCALE GENOMIC DNA]</scope>
    <source>
        <strain evidence="2 3">CH40_1T</strain>
    </source>
</reference>
<proteinExistence type="predicted"/>
<feature type="transmembrane region" description="Helical" evidence="1">
    <location>
        <begin position="83"/>
        <end position="100"/>
    </location>
</feature>
<sequence>MSKEIYCDFCQKQIKVRDDLITSTMMLEVVPFHERCFGSNIKGARTLFVSNEPINGLAGNVTAVISLILAALWPIFAEGVMKWAFLLALIPVGYRIYSFVKFERHLEK</sequence>
<gene>
    <name evidence="2" type="ORF">FZC79_17485</name>
</gene>
<protein>
    <submittedName>
        <fullName evidence="2">Uncharacterized protein</fullName>
    </submittedName>
</protein>
<dbReference type="Proteomes" id="UP000323317">
    <property type="component" value="Unassembled WGS sequence"/>
</dbReference>
<feature type="transmembrane region" description="Helical" evidence="1">
    <location>
        <begin position="57"/>
        <end position="77"/>
    </location>
</feature>
<name>A0A5D4K9X4_9BACI</name>
<dbReference type="EMBL" id="VTEH01000016">
    <property type="protein sequence ID" value="TYR73669.1"/>
    <property type="molecule type" value="Genomic_DNA"/>
</dbReference>
<keyword evidence="1" id="KW-0812">Transmembrane</keyword>
<keyword evidence="1" id="KW-0472">Membrane</keyword>
<dbReference type="RefSeq" id="WP_148948067.1">
    <property type="nucleotide sequence ID" value="NZ_JBNIKK010000012.1"/>
</dbReference>